<gene>
    <name evidence="3" type="ORF">RFI_10414</name>
</gene>
<evidence type="ECO:0000256" key="1">
    <source>
        <dbReference type="SAM" id="MobiDB-lite"/>
    </source>
</evidence>
<comment type="caution">
    <text evidence="3">The sequence shown here is derived from an EMBL/GenBank/DDBJ whole genome shotgun (WGS) entry which is preliminary data.</text>
</comment>
<dbReference type="OrthoDB" id="197676at2759"/>
<sequence>ISEETKEDVAEEEDSQPTSDVNDNAESNANEVWNILCSISKRKKEGGHETKKGGEKIIKRRRQLEEGLKAQQDIETLQKEGIYKTFMQESKENLEKSQLKDTMKHELNARPTSSELEDAADKSLCQFIIIYLFILFFFAVVVIKKMIVNGF</sequence>
<name>X6NLV5_RETFI</name>
<keyword evidence="2" id="KW-0812">Transmembrane</keyword>
<feature type="region of interest" description="Disordered" evidence="1">
    <location>
        <begin position="1"/>
        <end position="29"/>
    </location>
</feature>
<keyword evidence="4" id="KW-1185">Reference proteome</keyword>
<feature type="compositionally biased region" description="Polar residues" evidence="1">
    <location>
        <begin position="16"/>
        <end position="29"/>
    </location>
</feature>
<feature type="compositionally biased region" description="Acidic residues" evidence="1">
    <location>
        <begin position="1"/>
        <end position="15"/>
    </location>
</feature>
<evidence type="ECO:0000313" key="3">
    <source>
        <dbReference type="EMBL" id="ETO26719.1"/>
    </source>
</evidence>
<proteinExistence type="predicted"/>
<feature type="non-terminal residue" evidence="3">
    <location>
        <position position="1"/>
    </location>
</feature>
<organism evidence="3 4">
    <name type="scientific">Reticulomyxa filosa</name>
    <dbReference type="NCBI Taxonomy" id="46433"/>
    <lineage>
        <taxon>Eukaryota</taxon>
        <taxon>Sar</taxon>
        <taxon>Rhizaria</taxon>
        <taxon>Retaria</taxon>
        <taxon>Foraminifera</taxon>
        <taxon>Monothalamids</taxon>
        <taxon>Reticulomyxidae</taxon>
        <taxon>Reticulomyxa</taxon>
    </lineage>
</organism>
<dbReference type="AlphaFoldDB" id="X6NLV5"/>
<reference evidence="3 4" key="1">
    <citation type="journal article" date="2013" name="Curr. Biol.">
        <title>The Genome of the Foraminiferan Reticulomyxa filosa.</title>
        <authorList>
            <person name="Glockner G."/>
            <person name="Hulsmann N."/>
            <person name="Schleicher M."/>
            <person name="Noegel A.A."/>
            <person name="Eichinger L."/>
            <person name="Gallinger C."/>
            <person name="Pawlowski J."/>
            <person name="Sierra R."/>
            <person name="Euteneuer U."/>
            <person name="Pillet L."/>
            <person name="Moustafa A."/>
            <person name="Platzer M."/>
            <person name="Groth M."/>
            <person name="Szafranski K."/>
            <person name="Schliwa M."/>
        </authorList>
    </citation>
    <scope>NUCLEOTIDE SEQUENCE [LARGE SCALE GENOMIC DNA]</scope>
</reference>
<feature type="transmembrane region" description="Helical" evidence="2">
    <location>
        <begin position="128"/>
        <end position="147"/>
    </location>
</feature>
<protein>
    <submittedName>
        <fullName evidence="3">Uncharacterized protein</fullName>
    </submittedName>
</protein>
<keyword evidence="2" id="KW-1133">Transmembrane helix</keyword>
<evidence type="ECO:0000313" key="4">
    <source>
        <dbReference type="Proteomes" id="UP000023152"/>
    </source>
</evidence>
<accession>X6NLV5</accession>
<evidence type="ECO:0000256" key="2">
    <source>
        <dbReference type="SAM" id="Phobius"/>
    </source>
</evidence>
<keyword evidence="2" id="KW-0472">Membrane</keyword>
<dbReference type="Proteomes" id="UP000023152">
    <property type="component" value="Unassembled WGS sequence"/>
</dbReference>
<dbReference type="EMBL" id="ASPP01007684">
    <property type="protein sequence ID" value="ETO26719.1"/>
    <property type="molecule type" value="Genomic_DNA"/>
</dbReference>